<protein>
    <submittedName>
        <fullName evidence="2">DUF1934 domain-containing protein</fullName>
    </submittedName>
</protein>
<dbReference type="RefSeq" id="WP_067974355.1">
    <property type="nucleotide sequence ID" value="NZ_CAJHKM010000001.1"/>
</dbReference>
<accession>A0A120I995</accession>
<dbReference type="InterPro" id="IPR015231">
    <property type="entry name" value="DUF1934"/>
</dbReference>
<dbReference type="InterPro" id="IPR012674">
    <property type="entry name" value="Calycin"/>
</dbReference>
<name>A0A120I995_9LACT</name>
<evidence type="ECO:0000313" key="4">
    <source>
        <dbReference type="Proteomes" id="UP000234239"/>
    </source>
</evidence>
<reference evidence="2 4" key="3">
    <citation type="submission" date="2017-12" db="EMBL/GenBank/DDBJ databases">
        <title>Phylogenetic diversity of female urinary microbiome.</title>
        <authorList>
            <person name="Thomas-White K."/>
            <person name="Wolfe A.J."/>
        </authorList>
    </citation>
    <scope>NUCLEOTIDE SEQUENCE [LARGE SCALE GENOMIC DNA]</scope>
    <source>
        <strain evidence="2 4">UMB0139</strain>
    </source>
</reference>
<dbReference type="Pfam" id="PF09148">
    <property type="entry name" value="DUF1934"/>
    <property type="match status" value="1"/>
</dbReference>
<sequence length="146" mass="16476">MPKGKQAVHVNLRNRISQAGSKEDLQLNSQGAYFRLGDKHYLEYQEEQADQAPAQVRVKVDLKAGRALIQRRTAEGAMRLPLVVGQAIPTHYQVGAYRIPMTVELKSLNHNLGTDKGSLRLVYEISGLDDQPIRHELKLHYHAEIV</sequence>
<dbReference type="OrthoDB" id="2135493at2"/>
<evidence type="ECO:0000313" key="1">
    <source>
        <dbReference type="EMBL" id="AMB94209.1"/>
    </source>
</evidence>
<dbReference type="Proteomes" id="UP000069912">
    <property type="component" value="Chromosome"/>
</dbReference>
<dbReference type="GeneID" id="92903478"/>
<dbReference type="Proteomes" id="UP000234239">
    <property type="component" value="Unassembled WGS sequence"/>
</dbReference>
<keyword evidence="3" id="KW-1185">Reference proteome</keyword>
<dbReference type="Gene3D" id="2.40.128.20">
    <property type="match status" value="1"/>
</dbReference>
<reference evidence="1 3" key="1">
    <citation type="journal article" date="2016" name="Genome Announc.">
        <title>Complete Genome Sequences of Aerococcus christensenii CCUG 28831T, Aerococcus sanguinicola CCUG 43001T, Aerococcus urinae CCUG 36881T, Aerococcus urinaeequi CCUG 28094T, Aerococcus urinaehominis CCUG 42038 BT, and Aerococcus viridans CCUG 4311T.</title>
        <authorList>
            <person name="Carkaci D."/>
            <person name="Dargis R."/>
            <person name="Nielsen X.C."/>
            <person name="Skovgaard O."/>
            <person name="Fuursted K."/>
            <person name="Christensen J.J."/>
        </authorList>
    </citation>
    <scope>NUCLEOTIDE SEQUENCE [LARGE SCALE GENOMIC DNA]</scope>
    <source>
        <strain evidence="1 3">CCUG43001</strain>
    </source>
</reference>
<gene>
    <name evidence="1" type="ORF">AWM72_05290</name>
    <name evidence="2" type="ORF">CYJ28_04525</name>
</gene>
<reference evidence="3" key="2">
    <citation type="submission" date="2016-01" db="EMBL/GenBank/DDBJ databases">
        <title>Six Aerococcus type strain genome sequencing and assembly using PacBio and Illumina Hiseq.</title>
        <authorList>
            <person name="Carkaci D."/>
            <person name="Dargis R."/>
            <person name="Nielsen X.C."/>
            <person name="Skovgaard O."/>
            <person name="Fuursted K."/>
            <person name="Christensen J.J."/>
        </authorList>
    </citation>
    <scope>NUCLEOTIDE SEQUENCE [LARGE SCALE GENOMIC DNA]</scope>
    <source>
        <strain evidence="3">CCUG43001</strain>
    </source>
</reference>
<dbReference type="SUPFAM" id="SSF50814">
    <property type="entry name" value="Lipocalins"/>
    <property type="match status" value="1"/>
</dbReference>
<dbReference type="EMBL" id="CP014160">
    <property type="protein sequence ID" value="AMB94209.1"/>
    <property type="molecule type" value="Genomic_DNA"/>
</dbReference>
<evidence type="ECO:0000313" key="3">
    <source>
        <dbReference type="Proteomes" id="UP000069912"/>
    </source>
</evidence>
<proteinExistence type="predicted"/>
<organism evidence="1 3">
    <name type="scientific">Aerococcus sanguinicola</name>
    <dbReference type="NCBI Taxonomy" id="119206"/>
    <lineage>
        <taxon>Bacteria</taxon>
        <taxon>Bacillati</taxon>
        <taxon>Bacillota</taxon>
        <taxon>Bacilli</taxon>
        <taxon>Lactobacillales</taxon>
        <taxon>Aerococcaceae</taxon>
        <taxon>Aerococcus</taxon>
    </lineage>
</organism>
<evidence type="ECO:0000313" key="2">
    <source>
        <dbReference type="EMBL" id="PKZ22593.1"/>
    </source>
</evidence>
<dbReference type="KEGG" id="asan:AWM72_05290"/>
<dbReference type="AlphaFoldDB" id="A0A120I995"/>
<dbReference type="EMBL" id="PKGY01000002">
    <property type="protein sequence ID" value="PKZ22593.1"/>
    <property type="molecule type" value="Genomic_DNA"/>
</dbReference>